<dbReference type="EMBL" id="CP133612">
    <property type="protein sequence ID" value="WMV08273.1"/>
    <property type="molecule type" value="Genomic_DNA"/>
</dbReference>
<keyword evidence="2" id="KW-1185">Reference proteome</keyword>
<reference evidence="1" key="1">
    <citation type="submission" date="2023-08" db="EMBL/GenBank/DDBJ databases">
        <title>A de novo genome assembly of Solanum verrucosum Schlechtendal, a Mexican diploid species geographically isolated from the other diploid A-genome species in potato relatives.</title>
        <authorList>
            <person name="Hosaka K."/>
        </authorList>
    </citation>
    <scope>NUCLEOTIDE SEQUENCE</scope>
    <source>
        <tissue evidence="1">Young leaves</tissue>
    </source>
</reference>
<dbReference type="Proteomes" id="UP001234989">
    <property type="component" value="Chromosome 1"/>
</dbReference>
<proteinExistence type="predicted"/>
<protein>
    <submittedName>
        <fullName evidence="1">Uncharacterized protein</fullName>
    </submittedName>
</protein>
<accession>A0AAF0T8M4</accession>
<name>A0AAF0T8M4_SOLVR</name>
<evidence type="ECO:0000313" key="1">
    <source>
        <dbReference type="EMBL" id="WMV08273.1"/>
    </source>
</evidence>
<sequence length="85" mass="9664">MAAPHMLPHPFCQKRLQATGKWPISQSNLSNRPKKVDILEIFLLLHDLFAFTTGICVFENSKFEFLEPKSTIKGGLRFSTKSSKN</sequence>
<evidence type="ECO:0000313" key="2">
    <source>
        <dbReference type="Proteomes" id="UP001234989"/>
    </source>
</evidence>
<dbReference type="AlphaFoldDB" id="A0AAF0T8M4"/>
<organism evidence="1 2">
    <name type="scientific">Solanum verrucosum</name>
    <dbReference type="NCBI Taxonomy" id="315347"/>
    <lineage>
        <taxon>Eukaryota</taxon>
        <taxon>Viridiplantae</taxon>
        <taxon>Streptophyta</taxon>
        <taxon>Embryophyta</taxon>
        <taxon>Tracheophyta</taxon>
        <taxon>Spermatophyta</taxon>
        <taxon>Magnoliopsida</taxon>
        <taxon>eudicotyledons</taxon>
        <taxon>Gunneridae</taxon>
        <taxon>Pentapetalae</taxon>
        <taxon>asterids</taxon>
        <taxon>lamiids</taxon>
        <taxon>Solanales</taxon>
        <taxon>Solanaceae</taxon>
        <taxon>Solanoideae</taxon>
        <taxon>Solaneae</taxon>
        <taxon>Solanum</taxon>
    </lineage>
</organism>
<gene>
    <name evidence="1" type="ORF">MTR67_001658</name>
</gene>